<reference evidence="1 2" key="1">
    <citation type="submission" date="2017-08" db="EMBL/GenBank/DDBJ databases">
        <title>Complete genome sequence of Mucilaginibacter sp. strain BJC16-A31.</title>
        <authorList>
            <consortium name="Henan University of Science and Technology"/>
            <person name="You X."/>
        </authorList>
    </citation>
    <scope>NUCLEOTIDE SEQUENCE [LARGE SCALE GENOMIC DNA]</scope>
    <source>
        <strain evidence="1 2">BJC16-A31</strain>
    </source>
</reference>
<keyword evidence="2" id="KW-1185">Reference proteome</keyword>
<accession>A0A223NYU6</accession>
<evidence type="ECO:0000313" key="2">
    <source>
        <dbReference type="Proteomes" id="UP000215002"/>
    </source>
</evidence>
<protein>
    <submittedName>
        <fullName evidence="1">Uncharacterized protein</fullName>
    </submittedName>
</protein>
<name>A0A223NYU6_9SPHI</name>
<proteinExistence type="predicted"/>
<dbReference type="KEGG" id="muc:MuYL_3172"/>
<evidence type="ECO:0000313" key="1">
    <source>
        <dbReference type="EMBL" id="ASU35057.1"/>
    </source>
</evidence>
<dbReference type="AlphaFoldDB" id="A0A223NYU6"/>
<gene>
    <name evidence="1" type="ORF">MuYL_3172</name>
</gene>
<dbReference type="EMBL" id="CP022743">
    <property type="protein sequence ID" value="ASU35057.1"/>
    <property type="molecule type" value="Genomic_DNA"/>
</dbReference>
<organism evidence="1 2">
    <name type="scientific">Mucilaginibacter xinganensis</name>
    <dbReference type="NCBI Taxonomy" id="1234841"/>
    <lineage>
        <taxon>Bacteria</taxon>
        <taxon>Pseudomonadati</taxon>
        <taxon>Bacteroidota</taxon>
        <taxon>Sphingobacteriia</taxon>
        <taxon>Sphingobacteriales</taxon>
        <taxon>Sphingobacteriaceae</taxon>
        <taxon>Mucilaginibacter</taxon>
    </lineage>
</organism>
<sequence>MHIKCKYLILITLFIKLFTKSALKVRFNEIHKCIYVNASIPQKQGKLSN</sequence>
<dbReference type="Proteomes" id="UP000215002">
    <property type="component" value="Chromosome"/>
</dbReference>